<dbReference type="GO" id="GO:0005576">
    <property type="term" value="C:extracellular region"/>
    <property type="evidence" value="ECO:0007669"/>
    <property type="project" value="UniProtKB-SubCell"/>
</dbReference>
<keyword evidence="2" id="KW-0964">Secreted</keyword>
<dbReference type="SUPFAM" id="SSF51126">
    <property type="entry name" value="Pectin lyase-like"/>
    <property type="match status" value="1"/>
</dbReference>
<feature type="region of interest" description="Disordered" evidence="3">
    <location>
        <begin position="263"/>
        <end position="289"/>
    </location>
</feature>
<dbReference type="AlphaFoldDB" id="B3PFC9"/>
<evidence type="ECO:0000313" key="7">
    <source>
        <dbReference type="Proteomes" id="UP000001036"/>
    </source>
</evidence>
<dbReference type="GO" id="GO:0030570">
    <property type="term" value="F:pectate lyase activity"/>
    <property type="evidence" value="ECO:0007669"/>
    <property type="project" value="UniProtKB-EC"/>
</dbReference>
<accession>B3PFC9</accession>
<keyword evidence="1 2" id="KW-0456">Lyase</keyword>
<gene>
    <name evidence="6" type="primary">pel1F</name>
    <name evidence="6" type="ordered locus">CJA_0045</name>
</gene>
<dbReference type="Proteomes" id="UP000001036">
    <property type="component" value="Chromosome"/>
</dbReference>
<dbReference type="Gene3D" id="2.60.120.260">
    <property type="entry name" value="Galactose-binding domain-like"/>
    <property type="match status" value="1"/>
</dbReference>
<proteinExistence type="inferred from homology"/>
<dbReference type="EC" id="4.2.2.2" evidence="6"/>
<dbReference type="SMART" id="SM00656">
    <property type="entry name" value="Amb_all"/>
    <property type="match status" value="1"/>
</dbReference>
<evidence type="ECO:0000256" key="3">
    <source>
        <dbReference type="SAM" id="MobiDB-lite"/>
    </source>
</evidence>
<reference evidence="6 7" key="1">
    <citation type="journal article" date="2008" name="J. Bacteriol.">
        <title>Insights into plant cell wall degradation from the genome sequence of the soil bacterium Cellvibrio japonicus.</title>
        <authorList>
            <person name="Deboy R.T."/>
            <person name="Mongodin E.F."/>
            <person name="Fouts D.E."/>
            <person name="Tailford L.E."/>
            <person name="Khouri H."/>
            <person name="Emerson J.B."/>
            <person name="Mohamoud Y."/>
            <person name="Watkins K."/>
            <person name="Henrissat B."/>
            <person name="Gilbert H.J."/>
            <person name="Nelson K.E."/>
        </authorList>
    </citation>
    <scope>NUCLEOTIDE SEQUENCE [LARGE SCALE GENOMIC DNA]</scope>
    <source>
        <strain evidence="6 7">Ueda107</strain>
    </source>
</reference>
<feature type="compositionally biased region" description="Low complexity" evidence="3">
    <location>
        <begin position="263"/>
        <end position="284"/>
    </location>
</feature>
<dbReference type="SMART" id="SM00710">
    <property type="entry name" value="PbH1"/>
    <property type="match status" value="3"/>
</dbReference>
<dbReference type="InterPro" id="IPR045032">
    <property type="entry name" value="PEL"/>
</dbReference>
<dbReference type="InterPro" id="IPR006626">
    <property type="entry name" value="PbH1"/>
</dbReference>
<dbReference type="PANTHER" id="PTHR31683:SF18">
    <property type="entry name" value="PECTATE LYASE 21-RELATED"/>
    <property type="match status" value="1"/>
</dbReference>
<evidence type="ECO:0000313" key="6">
    <source>
        <dbReference type="EMBL" id="ACE84412.1"/>
    </source>
</evidence>
<evidence type="ECO:0000256" key="1">
    <source>
        <dbReference type="ARBA" id="ARBA00023239"/>
    </source>
</evidence>
<keyword evidence="2" id="KW-0119">Carbohydrate metabolism</keyword>
<dbReference type="Gene3D" id="2.60.40.10">
    <property type="entry name" value="Immunoglobulins"/>
    <property type="match status" value="1"/>
</dbReference>
<keyword evidence="7" id="KW-1185">Reference proteome</keyword>
<dbReference type="KEGG" id="cja:CJA_0045"/>
<dbReference type="GO" id="GO:0000272">
    <property type="term" value="P:polysaccharide catabolic process"/>
    <property type="evidence" value="ECO:0007669"/>
    <property type="project" value="UniProtKB-KW"/>
</dbReference>
<dbReference type="InterPro" id="IPR011050">
    <property type="entry name" value="Pectin_lyase_fold/virulence"/>
</dbReference>
<dbReference type="InterPro" id="IPR012334">
    <property type="entry name" value="Pectin_lyas_fold"/>
</dbReference>
<dbReference type="Gene3D" id="2.160.20.10">
    <property type="entry name" value="Single-stranded right-handed beta-helix, Pectin lyase-like"/>
    <property type="match status" value="1"/>
</dbReference>
<comment type="subcellular location">
    <subcellularLocation>
        <location evidence="2">Secreted</location>
    </subcellularLocation>
</comment>
<keyword evidence="4" id="KW-0732">Signal</keyword>
<feature type="chain" id="PRO_5002796504" evidence="4">
    <location>
        <begin position="30"/>
        <end position="616"/>
    </location>
</feature>
<dbReference type="PANTHER" id="PTHR31683">
    <property type="entry name" value="PECTATE LYASE 18-RELATED"/>
    <property type="match status" value="1"/>
</dbReference>
<comment type="similarity">
    <text evidence="2">Belongs to the polysaccharide lyase 1 family.</text>
</comment>
<feature type="domain" description="Pectate lyase" evidence="5">
    <location>
        <begin position="321"/>
        <end position="534"/>
    </location>
</feature>
<feature type="signal peptide" evidence="4">
    <location>
        <begin position="1"/>
        <end position="29"/>
    </location>
</feature>
<keyword evidence="2" id="KW-0624">Polysaccharide degradation</keyword>
<evidence type="ECO:0000256" key="4">
    <source>
        <dbReference type="SAM" id="SignalP"/>
    </source>
</evidence>
<name>B3PFC9_CELJU</name>
<dbReference type="InterPro" id="IPR002022">
    <property type="entry name" value="Pec_lyase"/>
</dbReference>
<evidence type="ECO:0000256" key="2">
    <source>
        <dbReference type="RuleBase" id="RU361173"/>
    </source>
</evidence>
<dbReference type="STRING" id="498211.CJA_0045"/>
<dbReference type="eggNOG" id="COG3866">
    <property type="taxonomic scope" value="Bacteria"/>
</dbReference>
<dbReference type="HOGENOM" id="CLU_443267_0_0_6"/>
<dbReference type="Pfam" id="PF00544">
    <property type="entry name" value="Pectate_lyase_4"/>
    <property type="match status" value="1"/>
</dbReference>
<protein>
    <submittedName>
        <fullName evidence="6">Pectate lyase, putative, pel1F</fullName>
        <ecNumber evidence="6">4.2.2.2</ecNumber>
    </submittedName>
</protein>
<sequence length="616" mass="64478">MQVTSMKTSLQAAAWLLGTGLFCATGLHAQTLGSNLSLTGPGAGADGSGFSDTKLVRDGSINTYTQASGTVNQRVSVKWSSAQTFNTVILRESGNRITNWQLVNNDTGAVLATGTGIGAARTVNLGSVSMKKINLIANGSSPLQMAEIEVYNATSTASSSSATGGTSSAANSSAAAGGVNLTGSAGNGQVALNWTVTPAINAQEIYIDTDSDPAGRTRIASPGTSVRTYTATGLNNGTNYWFWVKYRTTDGVWHNSNAFSATPVGGTTSSSSSSSSSATSSTPSGGTGLMSCSQANTVRGFAALGGGTTGGEGGTTVTVTTGAQLVAALATKKNNPTPLKIYVNGTITPANSGGANQFDVKDMANVSILGVGSNALFDGIGINIVRANNIIVRNVKIRYNRIGQKDAVSIQGTSKNVWIDHNEFHNSLDVNKDYYDELVSGKNQIDNITISYNYLHDSWKTSLWGSGDSDSYDRRVTFVGNRLENVNSRLPLFRFGQAHVYNNYYLNVLETGINSRMGARIRIEGNYFENVKNPILSKDSSQIGYWDLGNSDTNAYVNVNWEPSTCSGESACVVAGPGVSSTVNYTPPYSYSVMTATAAKTHVLNNAGVGKLSGCL</sequence>
<dbReference type="CAZy" id="PL1">
    <property type="family name" value="Polysaccharide Lyase Family 1"/>
</dbReference>
<evidence type="ECO:0000259" key="5">
    <source>
        <dbReference type="SMART" id="SM00656"/>
    </source>
</evidence>
<dbReference type="EMBL" id="CP000934">
    <property type="protein sequence ID" value="ACE84412.1"/>
    <property type="molecule type" value="Genomic_DNA"/>
</dbReference>
<organism evidence="6 7">
    <name type="scientific">Cellvibrio japonicus (strain Ueda107)</name>
    <name type="common">Pseudomonas fluorescens subsp. cellulosa</name>
    <dbReference type="NCBI Taxonomy" id="498211"/>
    <lineage>
        <taxon>Bacteria</taxon>
        <taxon>Pseudomonadati</taxon>
        <taxon>Pseudomonadota</taxon>
        <taxon>Gammaproteobacteria</taxon>
        <taxon>Cellvibrionales</taxon>
        <taxon>Cellvibrionaceae</taxon>
        <taxon>Cellvibrio</taxon>
    </lineage>
</organism>
<dbReference type="InterPro" id="IPR013783">
    <property type="entry name" value="Ig-like_fold"/>
</dbReference>